<keyword evidence="3 7" id="KW-0813">Transport</keyword>
<feature type="transmembrane region" description="Helical" evidence="7">
    <location>
        <begin position="249"/>
        <end position="272"/>
    </location>
</feature>
<feature type="transmembrane region" description="Helical" evidence="7">
    <location>
        <begin position="359"/>
        <end position="381"/>
    </location>
</feature>
<evidence type="ECO:0000256" key="6">
    <source>
        <dbReference type="ARBA" id="ARBA00023136"/>
    </source>
</evidence>
<comment type="similarity">
    <text evidence="2 7">Belongs to the purine permeases (TC 2.A.7.14) family.</text>
</comment>
<dbReference type="PANTHER" id="PTHR31376:SF107">
    <property type="entry name" value="PURINE PERMEASE-RELATED"/>
    <property type="match status" value="1"/>
</dbReference>
<dbReference type="GO" id="GO:0015211">
    <property type="term" value="F:purine nucleoside transmembrane transporter activity"/>
    <property type="evidence" value="ECO:0007669"/>
    <property type="project" value="UniProtKB-UniRule"/>
</dbReference>
<feature type="transmembrane region" description="Helical" evidence="7">
    <location>
        <begin position="387"/>
        <end position="406"/>
    </location>
</feature>
<dbReference type="Proteomes" id="UP000011116">
    <property type="component" value="Chromosome 5H"/>
</dbReference>
<dbReference type="Pfam" id="PF16913">
    <property type="entry name" value="PUNUT"/>
    <property type="match status" value="1"/>
</dbReference>
<feature type="transmembrane region" description="Helical" evidence="7">
    <location>
        <begin position="331"/>
        <end position="352"/>
    </location>
</feature>
<dbReference type="PANTHER" id="PTHR31376">
    <property type="entry name" value="OS09G0467300 PROTEIN-RELATED"/>
    <property type="match status" value="1"/>
</dbReference>
<feature type="region of interest" description="Disordered" evidence="8">
    <location>
        <begin position="52"/>
        <end position="74"/>
    </location>
</feature>
<dbReference type="GO" id="GO:0005345">
    <property type="term" value="F:purine nucleobase transmembrane transporter activity"/>
    <property type="evidence" value="ECO:0007669"/>
    <property type="project" value="UniProtKB-UniRule"/>
</dbReference>
<dbReference type="AlphaFoldDB" id="A0A8I6YGC0"/>
<keyword evidence="6 7" id="KW-0472">Membrane</keyword>
<evidence type="ECO:0000256" key="2">
    <source>
        <dbReference type="ARBA" id="ARBA00006213"/>
    </source>
</evidence>
<keyword evidence="10" id="KW-1185">Reference proteome</keyword>
<sequence length="426" mass="45458">MVVEPSEKQAYSCACFFYKTLGVCALGHSNPMVMEIETAPMSPQQRAYNVDGVSDQRSGADGGSEQRSGAGAGAAKPLYRNPVVVVNFLLMALGTVSGPLLLRAYYLHGGTSKWLTSLLQTAGWPLLLPPLCVSFISRRRRRQSEESATEAASLSLMSAGLLAATIAIGLVIGLINYLYAYGLANLPVSTSSILISTQLAFTAVFALLVVRHRFTAFSVNAVVLLVVGAAMLGLNGGGDRPAGVSRAQYYAGFAMTLGSAALYGLVLPLMELSQARHAARAGAAVTYTLVLEIQMVIGITATAFSVVGMLVNKDFHEIPDEARRFDLGEAGYYFILVSSATAFQCFFIGMIGAIFYGSALLAGVIMTLLISVTEVFAVLLFHEPFNGTKGVALAISIWGFISYFYGEIRTNKKQSNTSTDKEQLEP</sequence>
<accession>A0A8I6YGC0</accession>
<dbReference type="OrthoDB" id="1865379at2759"/>
<evidence type="ECO:0000256" key="4">
    <source>
        <dbReference type="ARBA" id="ARBA00022692"/>
    </source>
</evidence>
<dbReference type="InterPro" id="IPR030182">
    <property type="entry name" value="PUP_plant"/>
</dbReference>
<dbReference type="InterPro" id="IPR037185">
    <property type="entry name" value="EmrE-like"/>
</dbReference>
<dbReference type="RefSeq" id="XP_044949329.1">
    <property type="nucleotide sequence ID" value="XM_045093394.1"/>
</dbReference>
<evidence type="ECO:0000313" key="10">
    <source>
        <dbReference type="Proteomes" id="UP000011116"/>
    </source>
</evidence>
<dbReference type="Gramene" id="HORVU.MOREX.r2.5HG0404270.1">
    <property type="protein sequence ID" value="HORVU.MOREX.r2.5HG0404270.1"/>
    <property type="gene ID" value="HORVU.MOREX.r2.5HG0404270"/>
</dbReference>
<feature type="transmembrane region" description="Helical" evidence="7">
    <location>
        <begin position="118"/>
        <end position="136"/>
    </location>
</feature>
<comment type="subcellular location">
    <subcellularLocation>
        <location evidence="1 7">Membrane</location>
        <topology evidence="1 7">Multi-pass membrane protein</topology>
    </subcellularLocation>
</comment>
<feature type="transmembrane region" description="Helical" evidence="7">
    <location>
        <begin position="191"/>
        <end position="210"/>
    </location>
</feature>
<feature type="transmembrane region" description="Helical" evidence="7">
    <location>
        <begin position="284"/>
        <end position="311"/>
    </location>
</feature>
<evidence type="ECO:0000256" key="5">
    <source>
        <dbReference type="ARBA" id="ARBA00022989"/>
    </source>
</evidence>
<feature type="transmembrane region" description="Helical" evidence="7">
    <location>
        <begin position="84"/>
        <end position="106"/>
    </location>
</feature>
<dbReference type="SUPFAM" id="SSF103481">
    <property type="entry name" value="Multidrug resistance efflux transporter EmrE"/>
    <property type="match status" value="2"/>
</dbReference>
<name>A0A8I6YGC0_HORVV</name>
<evidence type="ECO:0000256" key="3">
    <source>
        <dbReference type="ARBA" id="ARBA00022448"/>
    </source>
</evidence>
<proteinExistence type="inferred from homology"/>
<dbReference type="EnsemblPlants" id="HORVU.MOREX.r3.5HG0487950.1">
    <property type="protein sequence ID" value="HORVU.MOREX.r3.5HG0487950.1"/>
    <property type="gene ID" value="HORVU.MOREX.r3.5HG0487950"/>
</dbReference>
<keyword evidence="5 7" id="KW-1133">Transmembrane helix</keyword>
<dbReference type="GO" id="GO:0022857">
    <property type="term" value="F:transmembrane transporter activity"/>
    <property type="evidence" value="ECO:0000318"/>
    <property type="project" value="GO_Central"/>
</dbReference>
<feature type="transmembrane region" description="Helical" evidence="7">
    <location>
        <begin position="217"/>
        <end position="237"/>
    </location>
</feature>
<gene>
    <name evidence="9" type="primary">LOC123398956</name>
</gene>
<reference evidence="10" key="1">
    <citation type="journal article" date="2012" name="Nature">
        <title>A physical, genetic and functional sequence assembly of the barley genome.</title>
        <authorList>
            <consortium name="The International Barley Genome Sequencing Consortium"/>
            <person name="Mayer K.F."/>
            <person name="Waugh R."/>
            <person name="Brown J.W."/>
            <person name="Schulman A."/>
            <person name="Langridge P."/>
            <person name="Platzer M."/>
            <person name="Fincher G.B."/>
            <person name="Muehlbauer G.J."/>
            <person name="Sato K."/>
            <person name="Close T.J."/>
            <person name="Wise R.P."/>
            <person name="Stein N."/>
        </authorList>
    </citation>
    <scope>NUCLEOTIDE SEQUENCE [LARGE SCALE GENOMIC DNA]</scope>
    <source>
        <strain evidence="10">cv. Morex</strain>
    </source>
</reference>
<keyword evidence="4 7" id="KW-0812">Transmembrane</keyword>
<reference evidence="9" key="3">
    <citation type="submission" date="2022-01" db="UniProtKB">
        <authorList>
            <consortium name="EnsemblPlants"/>
        </authorList>
    </citation>
    <scope>IDENTIFICATION</scope>
    <source>
        <strain evidence="9">subsp. vulgare</strain>
    </source>
</reference>
<dbReference type="Gramene" id="HORVU.MOREX.r3.5HG0487950.1">
    <property type="protein sequence ID" value="HORVU.MOREX.r3.5HG0487950.1"/>
    <property type="gene ID" value="HORVU.MOREX.r3.5HG0487950"/>
</dbReference>
<dbReference type="GO" id="GO:0016020">
    <property type="term" value="C:membrane"/>
    <property type="evidence" value="ECO:0007669"/>
    <property type="project" value="UniProtKB-SubCell"/>
</dbReference>
<evidence type="ECO:0000256" key="1">
    <source>
        <dbReference type="ARBA" id="ARBA00004141"/>
    </source>
</evidence>
<evidence type="ECO:0000256" key="8">
    <source>
        <dbReference type="SAM" id="MobiDB-lite"/>
    </source>
</evidence>
<feature type="transmembrane region" description="Helical" evidence="7">
    <location>
        <begin position="156"/>
        <end position="179"/>
    </location>
</feature>
<reference evidence="9" key="2">
    <citation type="submission" date="2020-10" db="EMBL/GenBank/DDBJ databases">
        <authorList>
            <person name="Scholz U."/>
            <person name="Mascher M."/>
            <person name="Fiebig A."/>
        </authorList>
    </citation>
    <scope>NUCLEOTIDE SEQUENCE [LARGE SCALE GENOMIC DNA]</scope>
    <source>
        <strain evidence="9">cv. Morex</strain>
    </source>
</reference>
<dbReference type="KEGG" id="hvg:123398956"/>
<evidence type="ECO:0000313" key="9">
    <source>
        <dbReference type="EnsemblPlants" id="HORVU.MOREX.r3.5HG0487950.1"/>
    </source>
</evidence>
<evidence type="ECO:0000256" key="7">
    <source>
        <dbReference type="RuleBase" id="RU368015"/>
    </source>
</evidence>
<dbReference type="GeneID" id="123398956"/>
<protein>
    <recommendedName>
        <fullName evidence="7">Probable purine permease</fullName>
    </recommendedName>
</protein>
<organism evidence="9 10">
    <name type="scientific">Hordeum vulgare subsp. vulgare</name>
    <name type="common">Domesticated barley</name>
    <dbReference type="NCBI Taxonomy" id="112509"/>
    <lineage>
        <taxon>Eukaryota</taxon>
        <taxon>Viridiplantae</taxon>
        <taxon>Streptophyta</taxon>
        <taxon>Embryophyta</taxon>
        <taxon>Tracheophyta</taxon>
        <taxon>Spermatophyta</taxon>
        <taxon>Magnoliopsida</taxon>
        <taxon>Liliopsida</taxon>
        <taxon>Poales</taxon>
        <taxon>Poaceae</taxon>
        <taxon>BOP clade</taxon>
        <taxon>Pooideae</taxon>
        <taxon>Triticodae</taxon>
        <taxon>Triticeae</taxon>
        <taxon>Hordeinae</taxon>
        <taxon>Hordeum</taxon>
    </lineage>
</organism>